<dbReference type="PANTHER" id="PTHR24171:SF9">
    <property type="entry name" value="ANKYRIN REPEAT DOMAIN-CONTAINING PROTEIN 39"/>
    <property type="match status" value="1"/>
</dbReference>
<gene>
    <name evidence="5" type="primary">Aste57867_2175</name>
    <name evidence="4" type="ORF">As57867_002170</name>
    <name evidence="5" type="ORF">ASTE57867_2175</name>
</gene>
<protein>
    <submittedName>
        <fullName evidence="5">Aste57867_2175 protein</fullName>
    </submittedName>
</protein>
<dbReference type="PROSITE" id="PS50297">
    <property type="entry name" value="ANK_REP_REGION"/>
    <property type="match status" value="2"/>
</dbReference>
<dbReference type="Pfam" id="PF12796">
    <property type="entry name" value="Ank_2"/>
    <property type="match status" value="1"/>
</dbReference>
<dbReference type="InterPro" id="IPR002110">
    <property type="entry name" value="Ankyrin_rpt"/>
</dbReference>
<reference evidence="5 6" key="1">
    <citation type="submission" date="2019-03" db="EMBL/GenBank/DDBJ databases">
        <authorList>
            <person name="Gaulin E."/>
            <person name="Dumas B."/>
        </authorList>
    </citation>
    <scope>NUCLEOTIDE SEQUENCE [LARGE SCALE GENOMIC DNA]</scope>
    <source>
        <strain evidence="5">CBS 568.67</strain>
    </source>
</reference>
<dbReference type="InterPro" id="IPR036770">
    <property type="entry name" value="Ankyrin_rpt-contain_sf"/>
</dbReference>
<sequence>MEKSNDDNGRHFCNASFDGNIASVTRLCESKYIGAFINWKKKNGESPLFIASQNGHIEVATLLLANGADVNQDDKYGWSPLSIASQQGHVEVTTLLLANGADVNQPTDEWDIPTSMYEVE</sequence>
<evidence type="ECO:0000256" key="1">
    <source>
        <dbReference type="ARBA" id="ARBA00022737"/>
    </source>
</evidence>
<proteinExistence type="predicted"/>
<dbReference type="PROSITE" id="PS50088">
    <property type="entry name" value="ANK_REPEAT"/>
    <property type="match status" value="2"/>
</dbReference>
<evidence type="ECO:0000313" key="5">
    <source>
        <dbReference type="EMBL" id="VFT79378.1"/>
    </source>
</evidence>
<keyword evidence="6" id="KW-1185">Reference proteome</keyword>
<evidence type="ECO:0000313" key="6">
    <source>
        <dbReference type="Proteomes" id="UP000332933"/>
    </source>
</evidence>
<dbReference type="AlphaFoldDB" id="A0A485KAP1"/>
<evidence type="ECO:0000256" key="2">
    <source>
        <dbReference type="ARBA" id="ARBA00023043"/>
    </source>
</evidence>
<dbReference type="SMART" id="SM00248">
    <property type="entry name" value="ANK"/>
    <property type="match status" value="2"/>
</dbReference>
<evidence type="ECO:0000313" key="4">
    <source>
        <dbReference type="EMBL" id="KAF0717653.1"/>
    </source>
</evidence>
<dbReference type="OrthoDB" id="79262at2759"/>
<evidence type="ECO:0000256" key="3">
    <source>
        <dbReference type="PROSITE-ProRule" id="PRU00023"/>
    </source>
</evidence>
<dbReference type="EMBL" id="CAADRA010000226">
    <property type="protein sequence ID" value="VFT79378.1"/>
    <property type="molecule type" value="Genomic_DNA"/>
</dbReference>
<organism evidence="5 6">
    <name type="scientific">Aphanomyces stellatus</name>
    <dbReference type="NCBI Taxonomy" id="120398"/>
    <lineage>
        <taxon>Eukaryota</taxon>
        <taxon>Sar</taxon>
        <taxon>Stramenopiles</taxon>
        <taxon>Oomycota</taxon>
        <taxon>Saprolegniomycetes</taxon>
        <taxon>Saprolegniales</taxon>
        <taxon>Verrucalvaceae</taxon>
        <taxon>Aphanomyces</taxon>
    </lineage>
</organism>
<dbReference type="PANTHER" id="PTHR24171">
    <property type="entry name" value="ANKYRIN REPEAT DOMAIN-CONTAINING PROTEIN 39-RELATED"/>
    <property type="match status" value="1"/>
</dbReference>
<feature type="repeat" description="ANK" evidence="3">
    <location>
        <begin position="76"/>
        <end position="108"/>
    </location>
</feature>
<name>A0A485KAP1_9STRA</name>
<feature type="repeat" description="ANK" evidence="3">
    <location>
        <begin position="43"/>
        <end position="75"/>
    </location>
</feature>
<dbReference type="EMBL" id="VJMH01000226">
    <property type="protein sequence ID" value="KAF0717653.1"/>
    <property type="molecule type" value="Genomic_DNA"/>
</dbReference>
<dbReference type="Proteomes" id="UP000332933">
    <property type="component" value="Unassembled WGS sequence"/>
</dbReference>
<accession>A0A485KAP1</accession>
<keyword evidence="1" id="KW-0677">Repeat</keyword>
<keyword evidence="2 3" id="KW-0040">ANK repeat</keyword>
<dbReference type="PRINTS" id="PR01415">
    <property type="entry name" value="ANKYRIN"/>
</dbReference>
<dbReference type="Gene3D" id="1.25.40.20">
    <property type="entry name" value="Ankyrin repeat-containing domain"/>
    <property type="match status" value="1"/>
</dbReference>
<reference evidence="4" key="2">
    <citation type="submission" date="2019-06" db="EMBL/GenBank/DDBJ databases">
        <title>Genomics analysis of Aphanomyces spp. identifies a new class of oomycete effector associated with host adaptation.</title>
        <authorList>
            <person name="Gaulin E."/>
        </authorList>
    </citation>
    <scope>NUCLEOTIDE SEQUENCE</scope>
    <source>
        <strain evidence="4">CBS 578.67</strain>
    </source>
</reference>
<dbReference type="SUPFAM" id="SSF48403">
    <property type="entry name" value="Ankyrin repeat"/>
    <property type="match status" value="1"/>
</dbReference>